<dbReference type="Gene3D" id="3.40.1550.10">
    <property type="entry name" value="CheC-like"/>
    <property type="match status" value="1"/>
</dbReference>
<dbReference type="EMBL" id="CP040098">
    <property type="protein sequence ID" value="QCQ22679.1"/>
    <property type="molecule type" value="Genomic_DNA"/>
</dbReference>
<keyword evidence="1" id="KW-0145">Chemotaxis</keyword>
<proteinExistence type="predicted"/>
<dbReference type="AlphaFoldDB" id="A0A4P8L447"/>
<name>A0A4P8L447_9BACT</name>
<evidence type="ECO:0000313" key="4">
    <source>
        <dbReference type="Proteomes" id="UP000298602"/>
    </source>
</evidence>
<reference evidence="3 4" key="2">
    <citation type="submission" date="2019-05" db="EMBL/GenBank/DDBJ databases">
        <authorList>
            <person name="Suflita J.M."/>
            <person name="Marks C.R."/>
        </authorList>
    </citation>
    <scope>NUCLEOTIDE SEQUENCE [LARGE SCALE GENOMIC DNA]</scope>
    <source>
        <strain evidence="3 4">ALDC</strain>
    </source>
</reference>
<dbReference type="KEGG" id="dax:FDQ92_11160"/>
<dbReference type="RefSeq" id="WP_137424963.1">
    <property type="nucleotide sequence ID" value="NZ_CP040098.1"/>
</dbReference>
<dbReference type="Pfam" id="PF13690">
    <property type="entry name" value="CheX"/>
    <property type="match status" value="1"/>
</dbReference>
<organism evidence="3 4">
    <name type="scientific">Desulfoglaeba alkanexedens ALDC</name>
    <dbReference type="NCBI Taxonomy" id="980445"/>
    <lineage>
        <taxon>Bacteria</taxon>
        <taxon>Pseudomonadati</taxon>
        <taxon>Thermodesulfobacteriota</taxon>
        <taxon>Syntrophobacteria</taxon>
        <taxon>Syntrophobacterales</taxon>
        <taxon>Syntrophobacteraceae</taxon>
        <taxon>Desulfoglaeba</taxon>
    </lineage>
</organism>
<dbReference type="GO" id="GO:0006935">
    <property type="term" value="P:chemotaxis"/>
    <property type="evidence" value="ECO:0007669"/>
    <property type="project" value="UniProtKB-KW"/>
</dbReference>
<dbReference type="InterPro" id="IPR028976">
    <property type="entry name" value="CheC-like_sf"/>
</dbReference>
<feature type="domain" description="Chemotaxis phosphatase CheX-like" evidence="2">
    <location>
        <begin position="58"/>
        <end position="124"/>
    </location>
</feature>
<dbReference type="OrthoDB" id="5514490at2"/>
<dbReference type="Proteomes" id="UP000298602">
    <property type="component" value="Chromosome"/>
</dbReference>
<keyword evidence="4" id="KW-1185">Reference proteome</keyword>
<evidence type="ECO:0000259" key="2">
    <source>
        <dbReference type="Pfam" id="PF13690"/>
    </source>
</evidence>
<evidence type="ECO:0000313" key="3">
    <source>
        <dbReference type="EMBL" id="QCQ22679.1"/>
    </source>
</evidence>
<dbReference type="SUPFAM" id="SSF103039">
    <property type="entry name" value="CheC-like"/>
    <property type="match status" value="1"/>
</dbReference>
<protein>
    <submittedName>
        <fullName evidence="3">Chemotaxis protein CheX</fullName>
    </submittedName>
</protein>
<dbReference type="InterPro" id="IPR028051">
    <property type="entry name" value="CheX-like_dom"/>
</dbReference>
<gene>
    <name evidence="3" type="ORF">FDQ92_11160</name>
</gene>
<reference evidence="3 4" key="1">
    <citation type="submission" date="2019-05" db="EMBL/GenBank/DDBJ databases">
        <title>The Complete Genome Sequence of the n-alkane-degrading Desulfoglaeba alkanexedens ALDC reveals multiple alkylsuccinate synthase gene clusters.</title>
        <authorList>
            <person name="Callaghan A.V."/>
            <person name="Davidova I.A."/>
            <person name="Duncan K.E."/>
            <person name="Morris B."/>
            <person name="McInerney M.J."/>
        </authorList>
    </citation>
    <scope>NUCLEOTIDE SEQUENCE [LARGE SCALE GENOMIC DNA]</scope>
    <source>
        <strain evidence="3 4">ALDC</strain>
    </source>
</reference>
<sequence>MDGNLRDVMKDAISEVLTTMFFVEVSFSDNGTPVFDESMGARITLHRRRGGRSCAWILSFHLSRAFATLISANLLGKDESDVSHDEVQDVMLEMANMIGGSCVARLPESDWVLGLPEWLADPSPPVQEGETLILCTWEEQVGVVRMVETPV</sequence>
<evidence type="ECO:0000256" key="1">
    <source>
        <dbReference type="ARBA" id="ARBA00022500"/>
    </source>
</evidence>
<accession>A0A4P8L447</accession>